<dbReference type="SMART" id="SM00327">
    <property type="entry name" value="VWA"/>
    <property type="match status" value="1"/>
</dbReference>
<evidence type="ECO:0000313" key="4">
    <source>
        <dbReference type="Proteomes" id="UP000035548"/>
    </source>
</evidence>
<dbReference type="RefSeq" id="WP_047259503.1">
    <property type="nucleotide sequence ID" value="NZ_CP011546.1"/>
</dbReference>
<dbReference type="PROSITE" id="PS51257">
    <property type="entry name" value="PROKAR_LIPOPROTEIN"/>
    <property type="match status" value="1"/>
</dbReference>
<feature type="signal peptide" evidence="1">
    <location>
        <begin position="1"/>
        <end position="18"/>
    </location>
</feature>
<dbReference type="Proteomes" id="UP000035548">
    <property type="component" value="Chromosome"/>
</dbReference>
<keyword evidence="4" id="KW-1185">Reference proteome</keyword>
<sequence length="531" mass="55580">MTRRLVALWLVIVGSVLVACGGTTDAIDSAIDSARGGPASPGGTLKIVAATELTDLKEVIEGEAARDLGFDIVMEFPGGTLKNSQLLKDGQLGDAGATWFATNRYVDLIGARDALADEYSTATSPVAFGISEAKARELGWVNQAPTWLEIADAAEGGRFTFGMTDPSESNSGFSALVSVATAIADTGAALTVADIQRIAPNLQRFFAGQTMSSGSSGWLAETFLTEPGRVDAIINYESVLHSMRESGADIHVIVPSDGVVSADYPLSTIAGPDNAEDRQRVELLANWIADHPDVVADSYRRPIDPKAHLAEGLSTQTLIELPTPGDSAVTEALLAAYQHQLRKPGDTAYVLDTSGSMSGERMAALQATMQSLIDGTAATATAKVGLRERESVVLLPFADTPAQPTAVTIGADGAGRADLASAVASLVAYGDTALYDTLELAYEHVSADGSTIPSIVLMSDGEVTVGDGLAEFEQFHAQLPPAQQQIPVFVILYGESNAAEMNRIAELTGGKVFDALNGDLAQAFGEIRGYQ</sequence>
<dbReference type="CDD" id="cd00198">
    <property type="entry name" value="vWFA"/>
    <property type="match status" value="1"/>
</dbReference>
<dbReference type="OrthoDB" id="3170630at2"/>
<dbReference type="SUPFAM" id="SSF53300">
    <property type="entry name" value="vWA-like"/>
    <property type="match status" value="1"/>
</dbReference>
<feature type="chain" id="PRO_5039472573" evidence="1">
    <location>
        <begin position="19"/>
        <end position="531"/>
    </location>
</feature>
<dbReference type="STRING" id="1072256.CUTER_05095"/>
<dbReference type="AlphaFoldDB" id="A0A0G3HE53"/>
<accession>A0A0G3HE53</accession>
<gene>
    <name evidence="3" type="ORF">CUTER_05095</name>
</gene>
<reference evidence="3 4" key="1">
    <citation type="journal article" date="2015" name="Genome Announc.">
        <title>Virulence Factor Genes Detected in the Complete Genome Sequence of Corynebacterium uterequi DSM 45634, Isolated from the Uterus of a Maiden Mare.</title>
        <authorList>
            <person name="Ruckert C."/>
            <person name="Kriete M."/>
            <person name="Jaenicke S."/>
            <person name="Winkler A."/>
            <person name="Tauch A."/>
        </authorList>
    </citation>
    <scope>NUCLEOTIDE SEQUENCE [LARGE SCALE GENOMIC DNA]</scope>
    <source>
        <strain evidence="3 4">DSM 45634</strain>
    </source>
</reference>
<dbReference type="PATRIC" id="fig|1072256.5.peg.1009"/>
<evidence type="ECO:0000259" key="2">
    <source>
        <dbReference type="PROSITE" id="PS50234"/>
    </source>
</evidence>
<dbReference type="KEGG" id="cut:CUTER_05095"/>
<dbReference type="InterPro" id="IPR002035">
    <property type="entry name" value="VWF_A"/>
</dbReference>
<dbReference type="InterPro" id="IPR036465">
    <property type="entry name" value="vWFA_dom_sf"/>
</dbReference>
<dbReference type="Pfam" id="PF13519">
    <property type="entry name" value="VWA_2"/>
    <property type="match status" value="1"/>
</dbReference>
<reference evidence="4" key="2">
    <citation type="submission" date="2015-05" db="EMBL/GenBank/DDBJ databases">
        <title>Complete genome sequence of Corynebacterium uterequi DSM 45634, isolated from the uterus of a maiden mare.</title>
        <authorList>
            <person name="Ruckert C."/>
            <person name="Albersmeier A."/>
            <person name="Winkler A."/>
            <person name="Tauch A."/>
        </authorList>
    </citation>
    <scope>NUCLEOTIDE SEQUENCE [LARGE SCALE GENOMIC DNA]</scope>
    <source>
        <strain evidence="4">DSM 45634</strain>
    </source>
</reference>
<name>A0A0G3HE53_9CORY</name>
<dbReference type="EMBL" id="CP011546">
    <property type="protein sequence ID" value="AKK11020.1"/>
    <property type="molecule type" value="Genomic_DNA"/>
</dbReference>
<dbReference type="Gene3D" id="3.40.50.410">
    <property type="entry name" value="von Willebrand factor, type A domain"/>
    <property type="match status" value="1"/>
</dbReference>
<dbReference type="SUPFAM" id="SSF53850">
    <property type="entry name" value="Periplasmic binding protein-like II"/>
    <property type="match status" value="1"/>
</dbReference>
<dbReference type="Gene3D" id="3.40.190.10">
    <property type="entry name" value="Periplasmic binding protein-like II"/>
    <property type="match status" value="1"/>
</dbReference>
<protein>
    <submittedName>
        <fullName evidence="3">von Willebrand factor type A domain</fullName>
    </submittedName>
</protein>
<proteinExistence type="predicted"/>
<organism evidence="3 4">
    <name type="scientific">Corynebacterium uterequi</name>
    <dbReference type="NCBI Taxonomy" id="1072256"/>
    <lineage>
        <taxon>Bacteria</taxon>
        <taxon>Bacillati</taxon>
        <taxon>Actinomycetota</taxon>
        <taxon>Actinomycetes</taxon>
        <taxon>Mycobacteriales</taxon>
        <taxon>Corynebacteriaceae</taxon>
        <taxon>Corynebacterium</taxon>
    </lineage>
</organism>
<feature type="domain" description="VWFA" evidence="2">
    <location>
        <begin position="346"/>
        <end position="531"/>
    </location>
</feature>
<keyword evidence="1" id="KW-0732">Signal</keyword>
<dbReference type="PROSITE" id="PS50234">
    <property type="entry name" value="VWFA"/>
    <property type="match status" value="1"/>
</dbReference>
<evidence type="ECO:0000256" key="1">
    <source>
        <dbReference type="SAM" id="SignalP"/>
    </source>
</evidence>
<evidence type="ECO:0000313" key="3">
    <source>
        <dbReference type="EMBL" id="AKK11020.1"/>
    </source>
</evidence>